<dbReference type="AlphaFoldDB" id="A0A086T2B4"/>
<protein>
    <submittedName>
        <fullName evidence="1">Uncharacterized protein</fullName>
    </submittedName>
</protein>
<sequence>MLTLADTDWTQVRGMNEYYPSRSGAAVSDACVGVGAGGEGTWWTASSSPSCGSGGQVDRGHGATPITIIRVATPAVPGATVR</sequence>
<evidence type="ECO:0000313" key="1">
    <source>
        <dbReference type="EMBL" id="KFH43496.1"/>
    </source>
</evidence>
<evidence type="ECO:0000313" key="2">
    <source>
        <dbReference type="Proteomes" id="UP000029964"/>
    </source>
</evidence>
<keyword evidence="2" id="KW-1185">Reference proteome</keyword>
<organism evidence="1 2">
    <name type="scientific">Hapsidospora chrysogenum (strain ATCC 11550 / CBS 779.69 / DSM 880 / IAM 14645 / JCM 23072 / IMI 49137)</name>
    <name type="common">Acremonium chrysogenum</name>
    <dbReference type="NCBI Taxonomy" id="857340"/>
    <lineage>
        <taxon>Eukaryota</taxon>
        <taxon>Fungi</taxon>
        <taxon>Dikarya</taxon>
        <taxon>Ascomycota</taxon>
        <taxon>Pezizomycotina</taxon>
        <taxon>Sordariomycetes</taxon>
        <taxon>Hypocreomycetidae</taxon>
        <taxon>Hypocreales</taxon>
        <taxon>Bionectriaceae</taxon>
        <taxon>Hapsidospora</taxon>
    </lineage>
</organism>
<dbReference type="HOGENOM" id="CLU_2557754_0_0_1"/>
<dbReference type="EMBL" id="JPKY01000068">
    <property type="protein sequence ID" value="KFH43496.1"/>
    <property type="molecule type" value="Genomic_DNA"/>
</dbReference>
<gene>
    <name evidence="1" type="ORF">ACRE_057580</name>
</gene>
<dbReference type="Proteomes" id="UP000029964">
    <property type="component" value="Unassembled WGS sequence"/>
</dbReference>
<name>A0A086T2B4_HAPC1</name>
<comment type="caution">
    <text evidence="1">The sequence shown here is derived from an EMBL/GenBank/DDBJ whole genome shotgun (WGS) entry which is preliminary data.</text>
</comment>
<accession>A0A086T2B4</accession>
<proteinExistence type="predicted"/>
<reference evidence="2" key="1">
    <citation type="journal article" date="2014" name="Genome Announc.">
        <title>Genome sequence and annotation of Acremonium chrysogenum, producer of the beta-lactam antibiotic cephalosporin C.</title>
        <authorList>
            <person name="Terfehr D."/>
            <person name="Dahlmann T.A."/>
            <person name="Specht T."/>
            <person name="Zadra I."/>
            <person name="Kuernsteiner H."/>
            <person name="Kueck U."/>
        </authorList>
    </citation>
    <scope>NUCLEOTIDE SEQUENCE [LARGE SCALE GENOMIC DNA]</scope>
    <source>
        <strain evidence="2">ATCC 11550 / CBS 779.69 / DSM 880 / IAM 14645 / JCM 23072 / IMI 49137</strain>
    </source>
</reference>